<feature type="domain" description="Rhodanese" evidence="11">
    <location>
        <begin position="109"/>
        <end position="159"/>
    </location>
</feature>
<comment type="function">
    <text evidence="9">Destroys radicals which are normally produced within the cells and which are toxic to biological systems.</text>
</comment>
<evidence type="ECO:0000256" key="10">
    <source>
        <dbReference type="SAM" id="MobiDB-lite"/>
    </source>
</evidence>
<dbReference type="Gene3D" id="3.40.250.10">
    <property type="entry name" value="Rhodanese-like domain"/>
    <property type="match status" value="1"/>
</dbReference>
<dbReference type="PROSITE" id="PS50206">
    <property type="entry name" value="RHODANESE_3"/>
    <property type="match status" value="1"/>
</dbReference>
<dbReference type="PRINTS" id="PR00068">
    <property type="entry name" value="CUZNDISMTASE"/>
</dbReference>
<keyword evidence="3 9" id="KW-0862">Zinc</keyword>
<dbReference type="InterPro" id="IPR024134">
    <property type="entry name" value="SOD_Cu/Zn_/chaperone"/>
</dbReference>
<name>A0A7S4VYF7_9DINO</name>
<sequence>MASTDMKSLLLAAAGGVAVGALLMKLSKKAPSGFLGKVEEATAAVGQDNLLSPKSAKAFLDANPGCLYLDVQDPGSPSVPGTHKASLGTLIFKASTDLADFKDPKIADLPKGHPILVTCALGGQAKVGAKLLVDYGFTNVKVVEGGCVAWKKEMPYPIEAVCEVSPQGKPCGGGNDTSICTGTITLKQTSAEECSISYEIRGLTPGKHGFHIHEKADFSDGCNSAGPHYNPFKKTHGAPSDEERHVGDLGNIEPGPDGIARGTIVDKLVKLSGETSVIGRSFMVHADEDDLGLGDNSQPGPPPVNGKASKTTGNAGARIACGVINLVRQD</sequence>
<evidence type="ECO:0000256" key="9">
    <source>
        <dbReference type="RuleBase" id="RU000393"/>
    </source>
</evidence>
<comment type="cofactor">
    <cofactor evidence="9">
        <name>Zn(2+)</name>
        <dbReference type="ChEBI" id="CHEBI:29105"/>
    </cofactor>
    <text evidence="9">Binds 1 zinc ion per subunit.</text>
</comment>
<dbReference type="AlphaFoldDB" id="A0A7S4VYF7"/>
<organism evidence="12">
    <name type="scientific">Alexandrium monilatum</name>
    <dbReference type="NCBI Taxonomy" id="311494"/>
    <lineage>
        <taxon>Eukaryota</taxon>
        <taxon>Sar</taxon>
        <taxon>Alveolata</taxon>
        <taxon>Dinophyceae</taxon>
        <taxon>Gonyaulacales</taxon>
        <taxon>Pyrocystaceae</taxon>
        <taxon>Alexandrium</taxon>
    </lineage>
</organism>
<dbReference type="InterPro" id="IPR036423">
    <property type="entry name" value="SOD-like_Cu/Zn_dom_sf"/>
</dbReference>
<evidence type="ECO:0000313" key="12">
    <source>
        <dbReference type="EMBL" id="CAE4658870.1"/>
    </source>
</evidence>
<protein>
    <recommendedName>
        <fullName evidence="9">Superoxide dismutase [Cu-Zn]</fullName>
        <ecNumber evidence="9">1.15.1.1</ecNumber>
    </recommendedName>
</protein>
<keyword evidence="6 9" id="KW-0186">Copper</keyword>
<evidence type="ECO:0000259" key="11">
    <source>
        <dbReference type="PROSITE" id="PS50206"/>
    </source>
</evidence>
<feature type="region of interest" description="Disordered" evidence="10">
    <location>
        <begin position="289"/>
        <end position="313"/>
    </location>
</feature>
<dbReference type="GO" id="GO:0004784">
    <property type="term" value="F:superoxide dismutase activity"/>
    <property type="evidence" value="ECO:0007669"/>
    <property type="project" value="UniProtKB-EC"/>
</dbReference>
<dbReference type="InterPro" id="IPR001424">
    <property type="entry name" value="SOD_Cu_Zn_dom"/>
</dbReference>
<evidence type="ECO:0000256" key="7">
    <source>
        <dbReference type="ARBA" id="ARBA00023157"/>
    </source>
</evidence>
<dbReference type="SUPFAM" id="SSF49329">
    <property type="entry name" value="Cu,Zn superoxide dismutase-like"/>
    <property type="match status" value="1"/>
</dbReference>
<dbReference type="Gene3D" id="2.60.40.200">
    <property type="entry name" value="Superoxide dismutase, copper/zinc binding domain"/>
    <property type="match status" value="1"/>
</dbReference>
<evidence type="ECO:0000256" key="4">
    <source>
        <dbReference type="ARBA" id="ARBA00022862"/>
    </source>
</evidence>
<dbReference type="InterPro" id="IPR018152">
    <property type="entry name" value="SOD_Cu/Zn_BS"/>
</dbReference>
<dbReference type="PANTHER" id="PTHR10003">
    <property type="entry name" value="SUPEROXIDE DISMUTASE CU-ZN -RELATED"/>
    <property type="match status" value="1"/>
</dbReference>
<dbReference type="EC" id="1.15.1.1" evidence="9"/>
<evidence type="ECO:0000256" key="2">
    <source>
        <dbReference type="ARBA" id="ARBA00022723"/>
    </source>
</evidence>
<dbReference type="Pfam" id="PF00080">
    <property type="entry name" value="Sod_Cu"/>
    <property type="match status" value="1"/>
</dbReference>
<evidence type="ECO:0000256" key="8">
    <source>
        <dbReference type="ARBA" id="ARBA00049204"/>
    </source>
</evidence>
<dbReference type="GO" id="GO:0005507">
    <property type="term" value="F:copper ion binding"/>
    <property type="evidence" value="ECO:0007669"/>
    <property type="project" value="InterPro"/>
</dbReference>
<dbReference type="InterPro" id="IPR036873">
    <property type="entry name" value="Rhodanese-like_dom_sf"/>
</dbReference>
<dbReference type="SUPFAM" id="SSF52821">
    <property type="entry name" value="Rhodanese/Cell cycle control phosphatase"/>
    <property type="match status" value="1"/>
</dbReference>
<evidence type="ECO:0000256" key="6">
    <source>
        <dbReference type="ARBA" id="ARBA00023008"/>
    </source>
</evidence>
<reference evidence="12" key="1">
    <citation type="submission" date="2021-01" db="EMBL/GenBank/DDBJ databases">
        <authorList>
            <person name="Corre E."/>
            <person name="Pelletier E."/>
            <person name="Niang G."/>
            <person name="Scheremetjew M."/>
            <person name="Finn R."/>
            <person name="Kale V."/>
            <person name="Holt S."/>
            <person name="Cochrane G."/>
            <person name="Meng A."/>
            <person name="Brown T."/>
            <person name="Cohen L."/>
        </authorList>
    </citation>
    <scope>NUCLEOTIDE SEQUENCE</scope>
    <source>
        <strain evidence="12">CCMP3105</strain>
    </source>
</reference>
<dbReference type="Pfam" id="PF00581">
    <property type="entry name" value="Rhodanese"/>
    <property type="match status" value="1"/>
</dbReference>
<dbReference type="PROSITE" id="PS00332">
    <property type="entry name" value="SOD_CU_ZN_2"/>
    <property type="match status" value="1"/>
</dbReference>
<keyword evidence="5 9" id="KW-0560">Oxidoreductase</keyword>
<comment type="catalytic activity">
    <reaction evidence="8 9">
        <text>2 superoxide + 2 H(+) = H2O2 + O2</text>
        <dbReference type="Rhea" id="RHEA:20696"/>
        <dbReference type="ChEBI" id="CHEBI:15378"/>
        <dbReference type="ChEBI" id="CHEBI:15379"/>
        <dbReference type="ChEBI" id="CHEBI:16240"/>
        <dbReference type="ChEBI" id="CHEBI:18421"/>
        <dbReference type="EC" id="1.15.1.1"/>
    </reaction>
</comment>
<comment type="similarity">
    <text evidence="1 9">Belongs to the Cu-Zn superoxide dismutase family.</text>
</comment>
<dbReference type="GO" id="GO:0009507">
    <property type="term" value="C:chloroplast"/>
    <property type="evidence" value="ECO:0007669"/>
    <property type="project" value="UniProtKB-ARBA"/>
</dbReference>
<dbReference type="FunFam" id="2.60.40.200:FF:000003">
    <property type="entry name" value="Superoxide dismutase [Cu-Zn], chloroplastic"/>
    <property type="match status" value="1"/>
</dbReference>
<proteinExistence type="inferred from homology"/>
<dbReference type="EMBL" id="HBNR01081682">
    <property type="protein sequence ID" value="CAE4658870.1"/>
    <property type="molecule type" value="Transcribed_RNA"/>
</dbReference>
<keyword evidence="7" id="KW-1015">Disulfide bond</keyword>
<keyword evidence="2 9" id="KW-0479">Metal-binding</keyword>
<comment type="cofactor">
    <cofactor evidence="9">
        <name>Cu cation</name>
        <dbReference type="ChEBI" id="CHEBI:23378"/>
    </cofactor>
    <text evidence="9">Binds 1 copper ion per subunit.</text>
</comment>
<accession>A0A7S4VYF7</accession>
<evidence type="ECO:0000256" key="3">
    <source>
        <dbReference type="ARBA" id="ARBA00022833"/>
    </source>
</evidence>
<gene>
    <name evidence="12" type="ORF">AMON00008_LOCUS58427</name>
</gene>
<dbReference type="CDD" id="cd00305">
    <property type="entry name" value="Cu-Zn_Superoxide_Dismutase"/>
    <property type="match status" value="1"/>
</dbReference>
<evidence type="ECO:0000256" key="1">
    <source>
        <dbReference type="ARBA" id="ARBA00010457"/>
    </source>
</evidence>
<dbReference type="InterPro" id="IPR001763">
    <property type="entry name" value="Rhodanese-like_dom"/>
</dbReference>
<evidence type="ECO:0000256" key="5">
    <source>
        <dbReference type="ARBA" id="ARBA00023002"/>
    </source>
</evidence>
<keyword evidence="4" id="KW-0049">Antioxidant</keyword>